<keyword evidence="2" id="KW-0472">Membrane</keyword>
<feature type="transmembrane region" description="Helical" evidence="2">
    <location>
        <begin position="154"/>
        <end position="170"/>
    </location>
</feature>
<comment type="similarity">
    <text evidence="1">Belongs to the EamA transporter family.</text>
</comment>
<feature type="transmembrane region" description="Helical" evidence="2">
    <location>
        <begin position="267"/>
        <end position="290"/>
    </location>
</feature>
<dbReference type="EMBL" id="AP022588">
    <property type="protein sequence ID" value="BBY30358.1"/>
    <property type="molecule type" value="Genomic_DNA"/>
</dbReference>
<feature type="transmembrane region" description="Helical" evidence="2">
    <location>
        <begin position="296"/>
        <end position="314"/>
    </location>
</feature>
<protein>
    <submittedName>
        <fullName evidence="4">Membrane protein</fullName>
    </submittedName>
</protein>
<dbReference type="Gene3D" id="1.10.3730.20">
    <property type="match status" value="1"/>
</dbReference>
<dbReference type="SUPFAM" id="SSF103481">
    <property type="entry name" value="Multidrug resistance efflux transporter EmrE"/>
    <property type="match status" value="2"/>
</dbReference>
<evidence type="ECO:0000256" key="1">
    <source>
        <dbReference type="ARBA" id="ARBA00007362"/>
    </source>
</evidence>
<dbReference type="PANTHER" id="PTHR22911">
    <property type="entry name" value="ACYL-MALONYL CONDENSING ENZYME-RELATED"/>
    <property type="match status" value="1"/>
</dbReference>
<evidence type="ECO:0000256" key="2">
    <source>
        <dbReference type="SAM" id="Phobius"/>
    </source>
</evidence>
<accession>A0A7I7QVI6</accession>
<feature type="transmembrane region" description="Helical" evidence="2">
    <location>
        <begin position="129"/>
        <end position="147"/>
    </location>
</feature>
<feature type="transmembrane region" description="Helical" evidence="2">
    <location>
        <begin position="103"/>
        <end position="123"/>
    </location>
</feature>
<feature type="transmembrane region" description="Helical" evidence="2">
    <location>
        <begin position="237"/>
        <end position="255"/>
    </location>
</feature>
<reference evidence="4 5" key="1">
    <citation type="journal article" date="2019" name="Emerg. Microbes Infect.">
        <title>Comprehensive subspecies identification of 175 nontuberculous mycobacteria species based on 7547 genomic profiles.</title>
        <authorList>
            <person name="Matsumoto Y."/>
            <person name="Kinjo T."/>
            <person name="Motooka D."/>
            <person name="Nabeya D."/>
            <person name="Jung N."/>
            <person name="Uechi K."/>
            <person name="Horii T."/>
            <person name="Iida T."/>
            <person name="Fujita J."/>
            <person name="Nakamura S."/>
        </authorList>
    </citation>
    <scope>NUCLEOTIDE SEQUENCE [LARGE SCALE GENOMIC DNA]</scope>
    <source>
        <strain evidence="4 5">JCM 17899</strain>
    </source>
</reference>
<proteinExistence type="inferred from homology"/>
<dbReference type="InterPro" id="IPR037185">
    <property type="entry name" value="EmrE-like"/>
</dbReference>
<dbReference type="InterPro" id="IPR000620">
    <property type="entry name" value="EamA_dom"/>
</dbReference>
<dbReference type="PANTHER" id="PTHR22911:SF37">
    <property type="entry name" value="THREONINE_HOMOSERINE EXPORTER RHTA"/>
    <property type="match status" value="1"/>
</dbReference>
<feature type="transmembrane region" description="Helical" evidence="2">
    <location>
        <begin position="176"/>
        <end position="195"/>
    </location>
</feature>
<evidence type="ECO:0000313" key="4">
    <source>
        <dbReference type="EMBL" id="BBY30358.1"/>
    </source>
</evidence>
<keyword evidence="2" id="KW-1133">Transmembrane helix</keyword>
<sequence>MHLCWADVTPSVPRMKDDGTDGSRLAATVLASPGAGQSRQSRAAGVALMLASSTSNQTGAAAGALAFPEIGPVGVIAIRQVVTALVLTPIVRPRLRSLTGHQIRPIIALALVFSVMNVSLYAAVERVGLAMAVTLEFLGPLAVAIGSSRRSRDMCAAVLAGAGVLVLTHPGVNTDVLGVGLALIAAASWASYILLNRAVGARVEGLHGTAVASLVAAACWVPVGASWFAAHPPTPRAIAYAAACGVLASVIPYVTDLMALRRVPTHVFGIFASMNPVCAAVAGTVVLGQIPSIPEWAGIAMIVGSNVLVTVMASDTGSHDGGSQEARPRRYRTL</sequence>
<dbReference type="GO" id="GO:0005886">
    <property type="term" value="C:plasma membrane"/>
    <property type="evidence" value="ECO:0007669"/>
    <property type="project" value="TreeGrafter"/>
</dbReference>
<feature type="domain" description="EamA" evidence="3">
    <location>
        <begin position="177"/>
        <end position="310"/>
    </location>
</feature>
<organism evidence="4 5">
    <name type="scientific">Mycolicibacterium sediminis</name>
    <dbReference type="NCBI Taxonomy" id="1286180"/>
    <lineage>
        <taxon>Bacteria</taxon>
        <taxon>Bacillati</taxon>
        <taxon>Actinomycetota</taxon>
        <taxon>Actinomycetes</taxon>
        <taxon>Mycobacteriales</taxon>
        <taxon>Mycobacteriaceae</taxon>
        <taxon>Mycolicibacterium</taxon>
    </lineage>
</organism>
<evidence type="ECO:0000313" key="5">
    <source>
        <dbReference type="Proteomes" id="UP000467193"/>
    </source>
</evidence>
<keyword evidence="2" id="KW-0812">Transmembrane</keyword>
<name>A0A7I7QVI6_9MYCO</name>
<keyword evidence="5" id="KW-1185">Reference proteome</keyword>
<dbReference type="Pfam" id="PF00892">
    <property type="entry name" value="EamA"/>
    <property type="match status" value="1"/>
</dbReference>
<dbReference type="KEGG" id="msei:MSEDJ_44540"/>
<evidence type="ECO:0000259" key="3">
    <source>
        <dbReference type="Pfam" id="PF00892"/>
    </source>
</evidence>
<dbReference type="GO" id="GO:0015565">
    <property type="term" value="F:threonine efflux transmembrane transporter activity"/>
    <property type="evidence" value="ECO:0007669"/>
    <property type="project" value="TreeGrafter"/>
</dbReference>
<feature type="transmembrane region" description="Helical" evidence="2">
    <location>
        <begin position="207"/>
        <end position="231"/>
    </location>
</feature>
<dbReference type="Proteomes" id="UP000467193">
    <property type="component" value="Chromosome"/>
</dbReference>
<gene>
    <name evidence="4" type="ORF">MSEDJ_44540</name>
</gene>
<dbReference type="AlphaFoldDB" id="A0A7I7QVI6"/>